<feature type="domain" description="TfoX C-terminal" evidence="1">
    <location>
        <begin position="2"/>
        <end position="78"/>
    </location>
</feature>
<dbReference type="OrthoDB" id="9796798at2"/>
<comment type="caution">
    <text evidence="2">The sequence shown here is derived from an EMBL/GenBank/DDBJ whole genome shotgun (WGS) entry which is preliminary data.</text>
</comment>
<evidence type="ECO:0000313" key="3">
    <source>
        <dbReference type="Proteomes" id="UP000218689"/>
    </source>
</evidence>
<name>A0A224WZP9_9LACT</name>
<protein>
    <recommendedName>
        <fullName evidence="1">TfoX C-terminal domain-containing protein</fullName>
    </recommendedName>
</protein>
<sequence>MKISQMKNLGEVNEAKLNQVGIMNSESLIRLGTEQAFLKVRDLVDDGACMNFLLALEGAIQDVPKKEITSERKTALQAFYRQVCSEK</sequence>
<dbReference type="RefSeq" id="WP_094784571.1">
    <property type="nucleotide sequence ID" value="NZ_BEDT01000002.1"/>
</dbReference>
<keyword evidence="3" id="KW-1185">Reference proteome</keyword>
<dbReference type="AlphaFoldDB" id="A0A224WZP9"/>
<dbReference type="PANTHER" id="PTHR36121">
    <property type="entry name" value="PROTEIN SXY"/>
    <property type="match status" value="1"/>
</dbReference>
<dbReference type="Proteomes" id="UP000218689">
    <property type="component" value="Unassembled WGS sequence"/>
</dbReference>
<dbReference type="Gene3D" id="1.10.150.20">
    <property type="entry name" value="5' to 3' exonuclease, C-terminal subdomain"/>
    <property type="match status" value="1"/>
</dbReference>
<organism evidence="2 3">
    <name type="scientific">Pseudolactococcus reticulitermitis</name>
    <dbReference type="NCBI Taxonomy" id="2025039"/>
    <lineage>
        <taxon>Bacteria</taxon>
        <taxon>Bacillati</taxon>
        <taxon>Bacillota</taxon>
        <taxon>Bacilli</taxon>
        <taxon>Lactobacillales</taxon>
        <taxon>Streptococcaceae</taxon>
        <taxon>Pseudolactococcus</taxon>
    </lineage>
</organism>
<dbReference type="InterPro" id="IPR007077">
    <property type="entry name" value="TfoX_C"/>
</dbReference>
<reference evidence="3" key="1">
    <citation type="submission" date="2017-08" db="EMBL/GenBank/DDBJ databases">
        <title>Draft genome sequence of Lactococcus sp. strain Rs-Y01, isolated from the gut of the lower termite Reticulitermes speratus.</title>
        <authorList>
            <person name="Ohkuma M."/>
            <person name="Yuki M."/>
        </authorList>
    </citation>
    <scope>NUCLEOTIDE SEQUENCE [LARGE SCALE GENOMIC DNA]</scope>
    <source>
        <strain evidence="3">Rs-Y01</strain>
    </source>
</reference>
<evidence type="ECO:0000313" key="2">
    <source>
        <dbReference type="EMBL" id="GAX47528.1"/>
    </source>
</evidence>
<evidence type="ECO:0000259" key="1">
    <source>
        <dbReference type="Pfam" id="PF04994"/>
    </source>
</evidence>
<dbReference type="EMBL" id="BEDT01000002">
    <property type="protein sequence ID" value="GAX47528.1"/>
    <property type="molecule type" value="Genomic_DNA"/>
</dbReference>
<dbReference type="Pfam" id="PF04994">
    <property type="entry name" value="TfoX_C"/>
    <property type="match status" value="1"/>
</dbReference>
<proteinExistence type="predicted"/>
<accession>A0A224WZP9</accession>
<dbReference type="PANTHER" id="PTHR36121:SF1">
    <property type="entry name" value="PROTEIN SXY"/>
    <property type="match status" value="1"/>
</dbReference>
<gene>
    <name evidence="2" type="ORF">RsY01_1128</name>
</gene>
<dbReference type="InterPro" id="IPR047525">
    <property type="entry name" value="TfoX-like"/>
</dbReference>